<keyword evidence="6" id="KW-1185">Reference proteome</keyword>
<dbReference type="Pfam" id="PF00135">
    <property type="entry name" value="COesterase"/>
    <property type="match status" value="1"/>
</dbReference>
<keyword evidence="2 3" id="KW-0378">Hydrolase</keyword>
<dbReference type="Proteomes" id="UP001499967">
    <property type="component" value="Unassembled WGS sequence"/>
</dbReference>
<dbReference type="InterPro" id="IPR002018">
    <property type="entry name" value="CarbesteraseB"/>
</dbReference>
<organism evidence="5 6">
    <name type="scientific">Pseudonocardia zijingensis</name>
    <dbReference type="NCBI Taxonomy" id="153376"/>
    <lineage>
        <taxon>Bacteria</taxon>
        <taxon>Bacillati</taxon>
        <taxon>Actinomycetota</taxon>
        <taxon>Actinomycetes</taxon>
        <taxon>Pseudonocardiales</taxon>
        <taxon>Pseudonocardiaceae</taxon>
        <taxon>Pseudonocardia</taxon>
    </lineage>
</organism>
<sequence>MSAEVRIDTGALRGTILPDAGVRRFLGIPYAAAPTGANRWRPPQPVAPWTGVRDATEFGPASRQLPPPTTSLFCGHESAFSEDCLTLNVWTGPADDRDRPVLVWIHFGAFTFGSASNPLYDGARLASRGITVVTVNHRLGRLGFLAHPELSAETGYGGSGNYGLMDQIAALRWVRRNIEAFGGDPGNVTLGGVSAGGDSAQKLRCSPPARELFHRVVAHSGPGVTPAIDGPGHPGYASTLRAAEQAGVELFAALGVGSVEEARQLDPEVILRADLPRTHGEWISDLAPGGASMHRYDTGYPVIDGYVLVEPVQRSFAEGRAADVPAIVGNVADEQAGARYLPTVAAYRRHLEEAYGDHAREAFALYPAADDTAVAKASRSLAGDEIFTMSSWNAAILQSENMRSPVWHFRFERQPPVPADSGLLDAVEASAFHTADVLYLFGTYADRDWGWTDADRALAERIQRSWISFLRSGDPTGGGEIEWPEFEARAPLTKVWDVEDTVADVLDRRTLAFWRAYWSGPGFVG</sequence>
<dbReference type="InterPro" id="IPR029058">
    <property type="entry name" value="AB_hydrolase_fold"/>
</dbReference>
<dbReference type="InterPro" id="IPR019826">
    <property type="entry name" value="Carboxylesterase_B_AS"/>
</dbReference>
<proteinExistence type="inferred from homology"/>
<reference evidence="6" key="1">
    <citation type="journal article" date="2019" name="Int. J. Syst. Evol. Microbiol.">
        <title>The Global Catalogue of Microorganisms (GCM) 10K type strain sequencing project: providing services to taxonomists for standard genome sequencing and annotation.</title>
        <authorList>
            <consortium name="The Broad Institute Genomics Platform"/>
            <consortium name="The Broad Institute Genome Sequencing Center for Infectious Disease"/>
            <person name="Wu L."/>
            <person name="Ma J."/>
        </authorList>
    </citation>
    <scope>NUCLEOTIDE SEQUENCE [LARGE SCALE GENOMIC DNA]</scope>
    <source>
        <strain evidence="6">JCM 11117</strain>
    </source>
</reference>
<comment type="similarity">
    <text evidence="1 3">Belongs to the type-B carboxylesterase/lipase family.</text>
</comment>
<dbReference type="EMBL" id="BAAAHP010000075">
    <property type="protein sequence ID" value="GAA0935254.1"/>
    <property type="molecule type" value="Genomic_DNA"/>
</dbReference>
<evidence type="ECO:0000313" key="5">
    <source>
        <dbReference type="EMBL" id="GAA0935254.1"/>
    </source>
</evidence>
<gene>
    <name evidence="5" type="ORF">GCM10009559_26570</name>
</gene>
<feature type="domain" description="Carboxylesterase type B" evidence="4">
    <location>
        <begin position="3"/>
        <end position="514"/>
    </location>
</feature>
<evidence type="ECO:0000313" key="6">
    <source>
        <dbReference type="Proteomes" id="UP001499967"/>
    </source>
</evidence>
<comment type="caution">
    <text evidence="5">The sequence shown here is derived from an EMBL/GenBank/DDBJ whole genome shotgun (WGS) entry which is preliminary data.</text>
</comment>
<dbReference type="PROSITE" id="PS00122">
    <property type="entry name" value="CARBOXYLESTERASE_B_1"/>
    <property type="match status" value="1"/>
</dbReference>
<evidence type="ECO:0000256" key="1">
    <source>
        <dbReference type="ARBA" id="ARBA00005964"/>
    </source>
</evidence>
<accession>A0ABP4AIK9</accession>
<evidence type="ECO:0000259" key="4">
    <source>
        <dbReference type="Pfam" id="PF00135"/>
    </source>
</evidence>
<dbReference type="InterPro" id="IPR050309">
    <property type="entry name" value="Type-B_Carboxylest/Lipase"/>
</dbReference>
<dbReference type="EC" id="3.1.1.-" evidence="3"/>
<evidence type="ECO:0000256" key="3">
    <source>
        <dbReference type="RuleBase" id="RU361235"/>
    </source>
</evidence>
<protein>
    <recommendedName>
        <fullName evidence="3">Carboxylic ester hydrolase</fullName>
        <ecNumber evidence="3">3.1.1.-</ecNumber>
    </recommendedName>
</protein>
<dbReference type="SUPFAM" id="SSF53474">
    <property type="entry name" value="alpha/beta-Hydrolases"/>
    <property type="match status" value="1"/>
</dbReference>
<dbReference type="PANTHER" id="PTHR11559">
    <property type="entry name" value="CARBOXYLESTERASE"/>
    <property type="match status" value="1"/>
</dbReference>
<name>A0ABP4AIK9_9PSEU</name>
<dbReference type="RefSeq" id="WP_343941650.1">
    <property type="nucleotide sequence ID" value="NZ_BAAAHP010000075.1"/>
</dbReference>
<evidence type="ECO:0000256" key="2">
    <source>
        <dbReference type="ARBA" id="ARBA00022801"/>
    </source>
</evidence>
<dbReference type="Gene3D" id="3.40.50.1820">
    <property type="entry name" value="alpha/beta hydrolase"/>
    <property type="match status" value="1"/>
</dbReference>